<dbReference type="EMBL" id="JBHSTQ010000006">
    <property type="protein sequence ID" value="MFC6386515.1"/>
    <property type="molecule type" value="Genomic_DNA"/>
</dbReference>
<dbReference type="Proteomes" id="UP001596267">
    <property type="component" value="Unassembled WGS sequence"/>
</dbReference>
<organism evidence="4 5">
    <name type="scientific">Sporolactobacillus kofuensis</name>
    <dbReference type="NCBI Taxonomy" id="269672"/>
    <lineage>
        <taxon>Bacteria</taxon>
        <taxon>Bacillati</taxon>
        <taxon>Bacillota</taxon>
        <taxon>Bacilli</taxon>
        <taxon>Bacillales</taxon>
        <taxon>Sporolactobacillaceae</taxon>
        <taxon>Sporolactobacillus</taxon>
    </lineage>
</organism>
<protein>
    <submittedName>
        <fullName evidence="4">Zinc-binding dehydrogenase</fullName>
    </submittedName>
</protein>
<evidence type="ECO:0000259" key="2">
    <source>
        <dbReference type="Pfam" id="PF00107"/>
    </source>
</evidence>
<feature type="domain" description="Alcohol dehydrogenase-like C-terminal" evidence="2">
    <location>
        <begin position="172"/>
        <end position="299"/>
    </location>
</feature>
<dbReference type="RefSeq" id="WP_253054079.1">
    <property type="nucleotide sequence ID" value="NZ_JAMXWN010000006.1"/>
</dbReference>
<evidence type="ECO:0000259" key="3">
    <source>
        <dbReference type="Pfam" id="PF08240"/>
    </source>
</evidence>
<dbReference type="InterPro" id="IPR013154">
    <property type="entry name" value="ADH-like_N"/>
</dbReference>
<proteinExistence type="predicted"/>
<dbReference type="PANTHER" id="PTHR43401">
    <property type="entry name" value="L-THREONINE 3-DEHYDROGENASE"/>
    <property type="match status" value="1"/>
</dbReference>
<comment type="caution">
    <text evidence="4">The sequence shown here is derived from an EMBL/GenBank/DDBJ whole genome shotgun (WGS) entry which is preliminary data.</text>
</comment>
<evidence type="ECO:0000256" key="1">
    <source>
        <dbReference type="ARBA" id="ARBA00023002"/>
    </source>
</evidence>
<feature type="domain" description="Alcohol dehydrogenase-like N-terminal" evidence="3">
    <location>
        <begin position="25"/>
        <end position="130"/>
    </location>
</feature>
<dbReference type="SUPFAM" id="SSF51735">
    <property type="entry name" value="NAD(P)-binding Rossmann-fold domains"/>
    <property type="match status" value="1"/>
</dbReference>
<dbReference type="Pfam" id="PF08240">
    <property type="entry name" value="ADH_N"/>
    <property type="match status" value="1"/>
</dbReference>
<dbReference type="Gene3D" id="3.90.180.10">
    <property type="entry name" value="Medium-chain alcohol dehydrogenases, catalytic domain"/>
    <property type="match status" value="1"/>
</dbReference>
<keyword evidence="1" id="KW-0560">Oxidoreductase</keyword>
<dbReference type="SUPFAM" id="SSF50129">
    <property type="entry name" value="GroES-like"/>
    <property type="match status" value="1"/>
</dbReference>
<dbReference type="Gene3D" id="3.40.50.720">
    <property type="entry name" value="NAD(P)-binding Rossmann-like Domain"/>
    <property type="match status" value="1"/>
</dbReference>
<dbReference type="InterPro" id="IPR013149">
    <property type="entry name" value="ADH-like_C"/>
</dbReference>
<reference evidence="5" key="1">
    <citation type="journal article" date="2019" name="Int. J. Syst. Evol. Microbiol.">
        <title>The Global Catalogue of Microorganisms (GCM) 10K type strain sequencing project: providing services to taxonomists for standard genome sequencing and annotation.</title>
        <authorList>
            <consortium name="The Broad Institute Genomics Platform"/>
            <consortium name="The Broad Institute Genome Sequencing Center for Infectious Disease"/>
            <person name="Wu L."/>
            <person name="Ma J."/>
        </authorList>
    </citation>
    <scope>NUCLEOTIDE SEQUENCE [LARGE SCALE GENOMIC DNA]</scope>
    <source>
        <strain evidence="5">CCUG 42001</strain>
    </source>
</reference>
<gene>
    <name evidence="4" type="ORF">ACFP7A_07865</name>
</gene>
<dbReference type="Pfam" id="PF00107">
    <property type="entry name" value="ADH_zinc_N"/>
    <property type="match status" value="1"/>
</dbReference>
<evidence type="ECO:0000313" key="4">
    <source>
        <dbReference type="EMBL" id="MFC6386515.1"/>
    </source>
</evidence>
<accession>A0ABW1WHA8</accession>
<dbReference type="InterPro" id="IPR036291">
    <property type="entry name" value="NAD(P)-bd_dom_sf"/>
</dbReference>
<dbReference type="InterPro" id="IPR050129">
    <property type="entry name" value="Zn_alcohol_dh"/>
</dbReference>
<sequence length="338" mass="37669">MRALWRHENGMMNIIEVPEPSIERDDDVKIKVMYNTIGIQDLRMKRSWDFYAKGGIAGYEMAGVITDLGDHARAKGFYIGQKVTGTVVKFCGDCLYCQKGQENNCLQLDVNSGTLCDVIVWDVNQILPLPSAVTTFEIGCLLEPVAVVYMAAQKIQITVDDNVCIFGGDFNGLVLLQLAKLLGARTVTVVEAKKHNRDLAQQLGADYVIDPFNENLETELFRVSDFIGFQKVAITSSQPNLISTAFNVTARGGTVLTTVYFSQDQRISINSVKFFAMNITITSSFLYTKQLLHETRNLLPKLKLKGLISQEYSFEDFAAAFSAEQHSCFPRIGIKMAD</sequence>
<keyword evidence="5" id="KW-1185">Reference proteome</keyword>
<name>A0ABW1WHA8_9BACL</name>
<evidence type="ECO:0000313" key="5">
    <source>
        <dbReference type="Proteomes" id="UP001596267"/>
    </source>
</evidence>
<dbReference type="PANTHER" id="PTHR43401:SF2">
    <property type="entry name" value="L-THREONINE 3-DEHYDROGENASE"/>
    <property type="match status" value="1"/>
</dbReference>
<dbReference type="InterPro" id="IPR011032">
    <property type="entry name" value="GroES-like_sf"/>
</dbReference>